<protein>
    <submittedName>
        <fullName evidence="4">Transcriptional regulator, contains XRE-family HTH domain</fullName>
    </submittedName>
</protein>
<dbReference type="PANTHER" id="PTHR46558">
    <property type="entry name" value="TRACRIPTIONAL REGULATORY PROTEIN-RELATED-RELATED"/>
    <property type="match status" value="1"/>
</dbReference>
<keyword evidence="2" id="KW-1133">Transmembrane helix</keyword>
<feature type="transmembrane region" description="Helical" evidence="2">
    <location>
        <begin position="209"/>
        <end position="230"/>
    </location>
</feature>
<evidence type="ECO:0000313" key="5">
    <source>
        <dbReference type="Proteomes" id="UP000198811"/>
    </source>
</evidence>
<feature type="transmembrane region" description="Helical" evidence="2">
    <location>
        <begin position="184"/>
        <end position="203"/>
    </location>
</feature>
<feature type="domain" description="HTH cro/C1-type" evidence="3">
    <location>
        <begin position="7"/>
        <end position="60"/>
    </location>
</feature>
<evidence type="ECO:0000259" key="3">
    <source>
        <dbReference type="PROSITE" id="PS50943"/>
    </source>
</evidence>
<dbReference type="InterPro" id="IPR010982">
    <property type="entry name" value="Lambda_DNA-bd_dom_sf"/>
</dbReference>
<reference evidence="4 5" key="1">
    <citation type="submission" date="2016-10" db="EMBL/GenBank/DDBJ databases">
        <authorList>
            <person name="Varghese N."/>
            <person name="Submissions S."/>
        </authorList>
    </citation>
    <scope>NUCLEOTIDE SEQUENCE [LARGE SCALE GENOMIC DNA]</scope>
    <source>
        <strain evidence="4 5">NLAE-zl-C224</strain>
    </source>
</reference>
<dbReference type="Proteomes" id="UP000198811">
    <property type="component" value="Unassembled WGS sequence"/>
</dbReference>
<keyword evidence="2" id="KW-0812">Transmembrane</keyword>
<evidence type="ECO:0000256" key="2">
    <source>
        <dbReference type="SAM" id="Phobius"/>
    </source>
</evidence>
<dbReference type="SMART" id="SM00530">
    <property type="entry name" value="HTH_XRE"/>
    <property type="match status" value="1"/>
</dbReference>
<dbReference type="PANTHER" id="PTHR46558:SF13">
    <property type="entry name" value="HTH-TYPE TRANSCRIPTIONAL REGULATOR IMMR"/>
    <property type="match status" value="1"/>
</dbReference>
<keyword evidence="1" id="KW-0238">DNA-binding</keyword>
<dbReference type="PROSITE" id="PS50943">
    <property type="entry name" value="HTH_CROC1"/>
    <property type="match status" value="1"/>
</dbReference>
<dbReference type="CDD" id="cd00093">
    <property type="entry name" value="HTH_XRE"/>
    <property type="match status" value="1"/>
</dbReference>
<sequence length="238" mass="27534">MLLGEKIYKLRKINGLSQEDLAAELNVSRQAVSKWERGITPDIENMVKIANFFDCSLDDLMNDNLSSIDDIGNEVEEDIITEKQKSKLNEYWAIKTLKIIPVTSILIMWVLSKIIKFPITHQDSKSGNFYTGFVGFIDYFSLRGVLYICISLWLTGISAQLIWRLYIRPRKTGNIIGRKTLHKYIVHYLLLLLGTALFTYGLLNPWKFIWTIRTLLVFSLYLTIVVVLSIQTLRHDLN</sequence>
<evidence type="ECO:0000313" key="4">
    <source>
        <dbReference type="EMBL" id="SDL42906.1"/>
    </source>
</evidence>
<gene>
    <name evidence="4" type="ORF">SAMN05216497_13311</name>
</gene>
<keyword evidence="2" id="KW-0472">Membrane</keyword>
<proteinExistence type="predicted"/>
<dbReference type="InterPro" id="IPR001387">
    <property type="entry name" value="Cro/C1-type_HTH"/>
</dbReference>
<organism evidence="4 5">
    <name type="scientific">Clostridium cochlearium</name>
    <dbReference type="NCBI Taxonomy" id="1494"/>
    <lineage>
        <taxon>Bacteria</taxon>
        <taxon>Bacillati</taxon>
        <taxon>Bacillota</taxon>
        <taxon>Clostridia</taxon>
        <taxon>Eubacteriales</taxon>
        <taxon>Clostridiaceae</taxon>
        <taxon>Clostridium</taxon>
    </lineage>
</organism>
<dbReference type="RefSeq" id="WP_089867990.1">
    <property type="nucleotide sequence ID" value="NZ_FNGL01000033.1"/>
</dbReference>
<name>A0ABY0QPB4_CLOCO</name>
<keyword evidence="5" id="KW-1185">Reference proteome</keyword>
<evidence type="ECO:0000256" key="1">
    <source>
        <dbReference type="ARBA" id="ARBA00023125"/>
    </source>
</evidence>
<dbReference type="SUPFAM" id="SSF47413">
    <property type="entry name" value="lambda repressor-like DNA-binding domains"/>
    <property type="match status" value="1"/>
</dbReference>
<feature type="transmembrane region" description="Helical" evidence="2">
    <location>
        <begin position="144"/>
        <end position="163"/>
    </location>
</feature>
<comment type="caution">
    <text evidence="4">The sequence shown here is derived from an EMBL/GenBank/DDBJ whole genome shotgun (WGS) entry which is preliminary data.</text>
</comment>
<feature type="transmembrane region" description="Helical" evidence="2">
    <location>
        <begin position="92"/>
        <end position="111"/>
    </location>
</feature>
<accession>A0ABY0QPB4</accession>
<dbReference type="Gene3D" id="1.10.260.40">
    <property type="entry name" value="lambda repressor-like DNA-binding domains"/>
    <property type="match status" value="1"/>
</dbReference>
<dbReference type="Pfam" id="PF01381">
    <property type="entry name" value="HTH_3"/>
    <property type="match status" value="1"/>
</dbReference>
<dbReference type="EMBL" id="FNGL01000033">
    <property type="protein sequence ID" value="SDL42906.1"/>
    <property type="molecule type" value="Genomic_DNA"/>
</dbReference>